<protein>
    <submittedName>
        <fullName evidence="2">Uncharacterized protein</fullName>
    </submittedName>
</protein>
<evidence type="ECO:0000313" key="2">
    <source>
        <dbReference type="WBParaSite" id="ES5_v2.g13125.t1"/>
    </source>
</evidence>
<accession>A0AC34F7F8</accession>
<dbReference type="Proteomes" id="UP000887579">
    <property type="component" value="Unplaced"/>
</dbReference>
<name>A0AC34F7F8_9BILA</name>
<proteinExistence type="predicted"/>
<dbReference type="WBParaSite" id="ES5_v2.g13125.t1">
    <property type="protein sequence ID" value="ES5_v2.g13125.t1"/>
    <property type="gene ID" value="ES5_v2.g13125"/>
</dbReference>
<organism evidence="1 2">
    <name type="scientific">Panagrolaimus sp. ES5</name>
    <dbReference type="NCBI Taxonomy" id="591445"/>
    <lineage>
        <taxon>Eukaryota</taxon>
        <taxon>Metazoa</taxon>
        <taxon>Ecdysozoa</taxon>
        <taxon>Nematoda</taxon>
        <taxon>Chromadorea</taxon>
        <taxon>Rhabditida</taxon>
        <taxon>Tylenchina</taxon>
        <taxon>Panagrolaimomorpha</taxon>
        <taxon>Panagrolaimoidea</taxon>
        <taxon>Panagrolaimidae</taxon>
        <taxon>Panagrolaimus</taxon>
    </lineage>
</organism>
<sequence length="79" mass="9279">MNKWFPNSWIPLYSMVTFTRIPYHEVIERRAHQDKVLDRVFIATGFAGAIALAVVYKRHQEAIHALADNLCDKFLRFTE</sequence>
<evidence type="ECO:0000313" key="1">
    <source>
        <dbReference type="Proteomes" id="UP000887579"/>
    </source>
</evidence>
<reference evidence="2" key="1">
    <citation type="submission" date="2022-11" db="UniProtKB">
        <authorList>
            <consortium name="WormBaseParasite"/>
        </authorList>
    </citation>
    <scope>IDENTIFICATION</scope>
</reference>